<reference evidence="2 3" key="1">
    <citation type="submission" date="2014-04" db="EMBL/GenBank/DDBJ databases">
        <authorList>
            <consortium name="DOE Joint Genome Institute"/>
            <person name="Kuo A."/>
            <person name="Ruytinx J."/>
            <person name="Rineau F."/>
            <person name="Colpaert J."/>
            <person name="Kohler A."/>
            <person name="Nagy L.G."/>
            <person name="Floudas D."/>
            <person name="Copeland A."/>
            <person name="Barry K.W."/>
            <person name="Cichocki N."/>
            <person name="Veneault-Fourrey C."/>
            <person name="LaButti K."/>
            <person name="Lindquist E.A."/>
            <person name="Lipzen A."/>
            <person name="Lundell T."/>
            <person name="Morin E."/>
            <person name="Murat C."/>
            <person name="Sun H."/>
            <person name="Tunlid A."/>
            <person name="Henrissat B."/>
            <person name="Grigoriev I.V."/>
            <person name="Hibbett D.S."/>
            <person name="Martin F."/>
            <person name="Nordberg H.P."/>
            <person name="Cantor M.N."/>
            <person name="Hua S.X."/>
        </authorList>
    </citation>
    <scope>NUCLEOTIDE SEQUENCE [LARGE SCALE GENOMIC DNA]</scope>
    <source>
        <strain evidence="2 3">UH-Slu-Lm8-n1</strain>
    </source>
</reference>
<feature type="compositionally biased region" description="Polar residues" evidence="1">
    <location>
        <begin position="678"/>
        <end position="689"/>
    </location>
</feature>
<feature type="compositionally biased region" description="Polar residues" evidence="1">
    <location>
        <begin position="385"/>
        <end position="404"/>
    </location>
</feature>
<dbReference type="HOGENOM" id="CLU_272015_0_0_1"/>
<accession>A0A0C9ZEY8</accession>
<feature type="region of interest" description="Disordered" evidence="1">
    <location>
        <begin position="383"/>
        <end position="405"/>
    </location>
</feature>
<evidence type="ECO:0000256" key="1">
    <source>
        <dbReference type="SAM" id="MobiDB-lite"/>
    </source>
</evidence>
<gene>
    <name evidence="2" type="ORF">CY34DRAFT_546687</name>
</gene>
<dbReference type="STRING" id="930992.A0A0C9ZEY8"/>
<keyword evidence="3" id="KW-1185">Reference proteome</keyword>
<protein>
    <submittedName>
        <fullName evidence="2">Uncharacterized protein</fullName>
    </submittedName>
</protein>
<feature type="region of interest" description="Disordered" evidence="1">
    <location>
        <begin position="661"/>
        <end position="690"/>
    </location>
</feature>
<reference evidence="3" key="2">
    <citation type="submission" date="2015-01" db="EMBL/GenBank/DDBJ databases">
        <title>Evolutionary Origins and Diversification of the Mycorrhizal Mutualists.</title>
        <authorList>
            <consortium name="DOE Joint Genome Institute"/>
            <consortium name="Mycorrhizal Genomics Consortium"/>
            <person name="Kohler A."/>
            <person name="Kuo A."/>
            <person name="Nagy L.G."/>
            <person name="Floudas D."/>
            <person name="Copeland A."/>
            <person name="Barry K.W."/>
            <person name="Cichocki N."/>
            <person name="Veneault-Fourrey C."/>
            <person name="LaButti K."/>
            <person name="Lindquist E.A."/>
            <person name="Lipzen A."/>
            <person name="Lundell T."/>
            <person name="Morin E."/>
            <person name="Murat C."/>
            <person name="Riley R."/>
            <person name="Ohm R."/>
            <person name="Sun H."/>
            <person name="Tunlid A."/>
            <person name="Henrissat B."/>
            <person name="Grigoriev I.V."/>
            <person name="Hibbett D.S."/>
            <person name="Martin F."/>
        </authorList>
    </citation>
    <scope>NUCLEOTIDE SEQUENCE [LARGE SCALE GENOMIC DNA]</scope>
    <source>
        <strain evidence="3">UH-Slu-Lm8-n1</strain>
    </source>
</reference>
<feature type="region of interest" description="Disordered" evidence="1">
    <location>
        <begin position="421"/>
        <end position="452"/>
    </location>
</feature>
<dbReference type="Proteomes" id="UP000054485">
    <property type="component" value="Unassembled WGS sequence"/>
</dbReference>
<organism evidence="2 3">
    <name type="scientific">Suillus luteus UH-Slu-Lm8-n1</name>
    <dbReference type="NCBI Taxonomy" id="930992"/>
    <lineage>
        <taxon>Eukaryota</taxon>
        <taxon>Fungi</taxon>
        <taxon>Dikarya</taxon>
        <taxon>Basidiomycota</taxon>
        <taxon>Agaricomycotina</taxon>
        <taxon>Agaricomycetes</taxon>
        <taxon>Agaricomycetidae</taxon>
        <taxon>Boletales</taxon>
        <taxon>Suillineae</taxon>
        <taxon>Suillaceae</taxon>
        <taxon>Suillus</taxon>
    </lineage>
</organism>
<feature type="compositionally biased region" description="Basic and acidic residues" evidence="1">
    <location>
        <begin position="661"/>
        <end position="670"/>
    </location>
</feature>
<evidence type="ECO:0000313" key="3">
    <source>
        <dbReference type="Proteomes" id="UP000054485"/>
    </source>
</evidence>
<dbReference type="InParanoid" id="A0A0C9ZEY8"/>
<proteinExistence type="predicted"/>
<name>A0A0C9ZEY8_9AGAM</name>
<dbReference type="OrthoDB" id="2422840at2759"/>
<sequence>MDLSEISPEHELTVRNHIRQTFLPYVRRHITRDHVAYTEFKLEQIFIESLDFVPLADPHALVLPPDPLDTLARSLKDTDLSYNERLTTDGDTVRKIKSLLKTIVGEGRELRSEACWWEEDHMYTHIAEIYRPMTPILTNRARRQTPKAGSNALRASFPRTQPALFEHTGIKSVAVAQIEDSDVLNLEEVLNIRPTIDTITRTYIISLFKSANAPALSIETNSHITSFLRADSPPLQIQRPLSPPLFPRSKASPVSSRTGFTNAKDIVGRLNAVPVSVLEELEDDIDNTSMSIIDGWTILPISSPPSASPLSSQDTEIDELWEASPTPPGTPATSLFNARMDEVEIPRIHKPGHTLPHSLKPRGSSSLKLLIEHLKPVAAAKLKEGNTTTPANQNTDTAQFSSLPSAEDGKILDVEDSMLGQPPSVCAVSPLPTCPRRDRRRKSDQDQDLEDMDVEQGLDMALRHMYREVKEENIEVCVLEERLDEKDIALMDVPHLPPPNVHLGATLRPTSMRSLVRGGKMNEMVPRYTSLEPVKGIKPLNLELSWRPFKFAPPIPTDESVSLVAEPALDDFGYTDKASEAKIHGLLADLETAICHPSNVADSKKSKDERGSWSLGFSPPRPLKPFLLEEEFQLVLTKRERRLHAGLPEFEDPNEHRAKYDEDNHERQDEVQGGAETSLETNNDDQSTKLPRPVFQVSGILDCIHVVDHSDVADNGDRNDPSPSEAVYLPDDYSGKDKENYPHYLCQLQDQKQDRDQCLEGSFSLPTRHRYGPYLYPAGRRPLRGLDQDYAMTHTESTFVPLSFGSQSERVSSCPTEPGVLLVGDEERNVLPDTDSPRKTQGISDQPANVSSFLRYFVPEVASSSVSPASKRRRLDDPKTSTIATRGFLDDHLALRNKHVIRDPPPSVATTIISEPQALQLSTSPPRAAPPEIFNAHTMRLPDIWNPPTASHCYLASMALIQKRALIRVLQAPECRVHLVERYVLGGADIVMDPATAVLVASLLALPSQVEALADRISQTSWRYTHILIIFEAFPSGNTFTAEISTNNVKLVPYAFSPPILKAVKKLRRLLTIAEGCGTKNTGCEVQWAFANDVGEAALFVRAFGNLAQEWAHNGGGNALWEDRGWLQVDEHEDEADLGSVEGMNPFAAFVMLYQRSLQEILDMSPESRAAEFSYLVGSQRIASLNAIIEQRTQEMDVDAVTESDL</sequence>
<dbReference type="EMBL" id="KN835569">
    <property type="protein sequence ID" value="KIK36015.1"/>
    <property type="molecule type" value="Genomic_DNA"/>
</dbReference>
<evidence type="ECO:0000313" key="2">
    <source>
        <dbReference type="EMBL" id="KIK36015.1"/>
    </source>
</evidence>
<dbReference type="AlphaFoldDB" id="A0A0C9ZEY8"/>